<organism evidence="3 4">
    <name type="scientific">Streptomyces sanyensis</name>
    <dbReference type="NCBI Taxonomy" id="568869"/>
    <lineage>
        <taxon>Bacteria</taxon>
        <taxon>Bacillati</taxon>
        <taxon>Actinomycetota</taxon>
        <taxon>Actinomycetes</taxon>
        <taxon>Kitasatosporales</taxon>
        <taxon>Streptomycetaceae</taxon>
        <taxon>Streptomyces</taxon>
    </lineage>
</organism>
<feature type="region of interest" description="Disordered" evidence="1">
    <location>
        <begin position="1"/>
        <end position="25"/>
    </location>
</feature>
<keyword evidence="2" id="KW-0472">Membrane</keyword>
<evidence type="ECO:0000256" key="2">
    <source>
        <dbReference type="SAM" id="Phobius"/>
    </source>
</evidence>
<keyword evidence="4" id="KW-1185">Reference proteome</keyword>
<keyword evidence="2" id="KW-0812">Transmembrane</keyword>
<dbReference type="Proteomes" id="UP001501147">
    <property type="component" value="Unassembled WGS sequence"/>
</dbReference>
<protein>
    <recommendedName>
        <fullName evidence="5">Integral membrane protein</fullName>
    </recommendedName>
</protein>
<gene>
    <name evidence="3" type="ORF">GCM10023329_14860</name>
</gene>
<evidence type="ECO:0000313" key="4">
    <source>
        <dbReference type="Proteomes" id="UP001501147"/>
    </source>
</evidence>
<keyword evidence="2" id="KW-1133">Transmembrane helix</keyword>
<comment type="caution">
    <text evidence="3">The sequence shown here is derived from an EMBL/GenBank/DDBJ whole genome shotgun (WGS) entry which is preliminary data.</text>
</comment>
<evidence type="ECO:0000256" key="1">
    <source>
        <dbReference type="SAM" id="MobiDB-lite"/>
    </source>
</evidence>
<feature type="transmembrane region" description="Helical" evidence="2">
    <location>
        <begin position="69"/>
        <end position="91"/>
    </location>
</feature>
<reference evidence="4" key="1">
    <citation type="journal article" date="2019" name="Int. J. Syst. Evol. Microbiol.">
        <title>The Global Catalogue of Microorganisms (GCM) 10K type strain sequencing project: providing services to taxonomists for standard genome sequencing and annotation.</title>
        <authorList>
            <consortium name="The Broad Institute Genomics Platform"/>
            <consortium name="The Broad Institute Genome Sequencing Center for Infectious Disease"/>
            <person name="Wu L."/>
            <person name="Ma J."/>
        </authorList>
    </citation>
    <scope>NUCLEOTIDE SEQUENCE [LARGE SCALE GENOMIC DNA]</scope>
    <source>
        <strain evidence="4">JCM 18324</strain>
    </source>
</reference>
<feature type="transmembrane region" description="Helical" evidence="2">
    <location>
        <begin position="36"/>
        <end position="57"/>
    </location>
</feature>
<evidence type="ECO:0008006" key="5">
    <source>
        <dbReference type="Google" id="ProtNLM"/>
    </source>
</evidence>
<sequence>MSAGPTAEEEPSGGDRPPDAAAGTARWACAPRGERTLWFAAGAVLIVGAVALLIGIRHWAEDLATGVRYALGLGLRGAVFLMLLGGTYCVVRGRWRD</sequence>
<name>A0ABP8ZXR6_9ACTN</name>
<evidence type="ECO:0000313" key="3">
    <source>
        <dbReference type="EMBL" id="GAA4769117.1"/>
    </source>
</evidence>
<proteinExistence type="predicted"/>
<dbReference type="RefSeq" id="WP_345610959.1">
    <property type="nucleotide sequence ID" value="NZ_BAABJV010000002.1"/>
</dbReference>
<accession>A0ABP8ZXR6</accession>
<dbReference type="EMBL" id="BAABJV010000002">
    <property type="protein sequence ID" value="GAA4769117.1"/>
    <property type="molecule type" value="Genomic_DNA"/>
</dbReference>